<proteinExistence type="predicted"/>
<gene>
    <name evidence="2" type="ORF">QE109_07395</name>
</gene>
<organism evidence="2 3">
    <name type="scientific">Fusibacter bizertensis</name>
    <dbReference type="NCBI Taxonomy" id="1488331"/>
    <lineage>
        <taxon>Bacteria</taxon>
        <taxon>Bacillati</taxon>
        <taxon>Bacillota</taxon>
        <taxon>Clostridia</taxon>
        <taxon>Eubacteriales</taxon>
        <taxon>Eubacteriales Family XII. Incertae Sedis</taxon>
        <taxon>Fusibacter</taxon>
    </lineage>
</organism>
<dbReference type="PIRSF" id="PIRSF020269">
    <property type="entry name" value="DUF1121"/>
    <property type="match status" value="1"/>
</dbReference>
<name>A0ABT6NC41_9FIRM</name>
<dbReference type="Gene3D" id="3.40.50.10420">
    <property type="entry name" value="NagB/RpiA/CoA transferase-like"/>
    <property type="match status" value="1"/>
</dbReference>
<sequence>MDQNLKKVTEARIARTIVNLSKNNMNGYYVHSTDALKDLLKKLVPEQASVAVGGSMTLFETGLIDWIREQPYHFYDRYAPEITAAELKQVHRNAFSANAYFCSSNAITEKGELYNVDGAGNRVAAISYGPDKVFIILSANKIVKNIEEAVTRNREVCAPANNVRLNTGTPCTFTGSCSDCRSEGRICCSYSIIAHQRDKDRIHVIFVDGNYGY</sequence>
<dbReference type="PANTHER" id="PTHR36179">
    <property type="entry name" value="LUD_DOM DOMAIN-CONTAINING PROTEIN"/>
    <property type="match status" value="1"/>
</dbReference>
<dbReference type="InterPro" id="IPR003741">
    <property type="entry name" value="LUD_dom"/>
</dbReference>
<reference evidence="2 3" key="1">
    <citation type="submission" date="2023-04" db="EMBL/GenBank/DDBJ databases">
        <title>Fusibacter bizertensis strain WBS, isolated from littoral bottom sediments of the Arctic seas - biochemical and genomic analysis.</title>
        <authorList>
            <person name="Brioukhanov A.L."/>
        </authorList>
    </citation>
    <scope>NUCLEOTIDE SEQUENCE [LARGE SCALE GENOMIC DNA]</scope>
    <source>
        <strain evidence="2 3">WBS</strain>
    </source>
</reference>
<dbReference type="InterPro" id="IPR024185">
    <property type="entry name" value="FTHF_cligase-like_sf"/>
</dbReference>
<protein>
    <submittedName>
        <fullName evidence="2">Lactate utilization protein</fullName>
    </submittedName>
</protein>
<dbReference type="InterPro" id="IPR009501">
    <property type="entry name" value="UCP020269"/>
</dbReference>
<evidence type="ECO:0000313" key="2">
    <source>
        <dbReference type="EMBL" id="MDH8677967.1"/>
    </source>
</evidence>
<evidence type="ECO:0000313" key="3">
    <source>
        <dbReference type="Proteomes" id="UP001158045"/>
    </source>
</evidence>
<dbReference type="InterPro" id="IPR037171">
    <property type="entry name" value="NagB/RpiA_transferase-like"/>
</dbReference>
<dbReference type="Pfam" id="PF02589">
    <property type="entry name" value="LUD_dom"/>
    <property type="match status" value="1"/>
</dbReference>
<feature type="domain" description="LUD" evidence="1">
    <location>
        <begin position="14"/>
        <end position="207"/>
    </location>
</feature>
<accession>A0ABT6NC41</accession>
<dbReference type="Proteomes" id="UP001158045">
    <property type="component" value="Unassembled WGS sequence"/>
</dbReference>
<dbReference type="PANTHER" id="PTHR36179:SF2">
    <property type="entry name" value="LUD DOMAIN-CONTAINING PROTEIN"/>
    <property type="match status" value="1"/>
</dbReference>
<dbReference type="RefSeq" id="WP_281093796.1">
    <property type="nucleotide sequence ID" value="NZ_JARYZI010000004.1"/>
</dbReference>
<keyword evidence="3" id="KW-1185">Reference proteome</keyword>
<comment type="caution">
    <text evidence="2">The sequence shown here is derived from an EMBL/GenBank/DDBJ whole genome shotgun (WGS) entry which is preliminary data.</text>
</comment>
<evidence type="ECO:0000259" key="1">
    <source>
        <dbReference type="Pfam" id="PF02589"/>
    </source>
</evidence>
<dbReference type="EMBL" id="JARYZI010000004">
    <property type="protein sequence ID" value="MDH8677967.1"/>
    <property type="molecule type" value="Genomic_DNA"/>
</dbReference>
<dbReference type="SUPFAM" id="SSF100950">
    <property type="entry name" value="NagB/RpiA/CoA transferase-like"/>
    <property type="match status" value="1"/>
</dbReference>